<organism evidence="1">
    <name type="scientific">uncultured Caudovirales phage</name>
    <dbReference type="NCBI Taxonomy" id="2100421"/>
    <lineage>
        <taxon>Viruses</taxon>
        <taxon>Duplodnaviria</taxon>
        <taxon>Heunggongvirae</taxon>
        <taxon>Uroviricota</taxon>
        <taxon>Caudoviricetes</taxon>
        <taxon>Peduoviridae</taxon>
        <taxon>Maltschvirus</taxon>
        <taxon>Maltschvirus maltsch</taxon>
    </lineage>
</organism>
<reference evidence="1" key="1">
    <citation type="submission" date="2020-04" db="EMBL/GenBank/DDBJ databases">
        <authorList>
            <person name="Chiriac C."/>
            <person name="Salcher M."/>
            <person name="Ghai R."/>
            <person name="Kavagutti S V."/>
        </authorList>
    </citation>
    <scope>NUCLEOTIDE SEQUENCE</scope>
</reference>
<sequence length="148" mass="17307">MKWTKKHLLQLQAEGKIKGFFAGGNREEQHRKKRKASMGEQLKKQLAVLKEPPGLLYIKRVLDAMGVAYTAELRFDEVRKFRFDLAIPDRMISIEYEGLMSKTSRHTTKTGYTRDSTKYNLATVKGWRVLRYTAGNYREFDNDINKML</sequence>
<accession>A0A6J5L218</accession>
<protein>
    <recommendedName>
        <fullName evidence="2">DUF559 domain-containing protein</fullName>
    </recommendedName>
</protein>
<evidence type="ECO:0008006" key="2">
    <source>
        <dbReference type="Google" id="ProtNLM"/>
    </source>
</evidence>
<proteinExistence type="predicted"/>
<gene>
    <name evidence="1" type="ORF">UFOVP74_54</name>
</gene>
<evidence type="ECO:0000313" key="1">
    <source>
        <dbReference type="EMBL" id="CAB4126500.1"/>
    </source>
</evidence>
<dbReference type="Gene3D" id="3.40.960.10">
    <property type="entry name" value="VSR Endonuclease"/>
    <property type="match status" value="1"/>
</dbReference>
<dbReference type="EMBL" id="LR796196">
    <property type="protein sequence ID" value="CAB4126500.1"/>
    <property type="molecule type" value="Genomic_DNA"/>
</dbReference>
<name>A0A6J5L218_9CAUD</name>